<organism evidence="6 7">
    <name type="scientific">Phaseolus coccineus</name>
    <name type="common">Scarlet runner bean</name>
    <name type="synonym">Phaseolus multiflorus</name>
    <dbReference type="NCBI Taxonomy" id="3886"/>
    <lineage>
        <taxon>Eukaryota</taxon>
        <taxon>Viridiplantae</taxon>
        <taxon>Streptophyta</taxon>
        <taxon>Embryophyta</taxon>
        <taxon>Tracheophyta</taxon>
        <taxon>Spermatophyta</taxon>
        <taxon>Magnoliopsida</taxon>
        <taxon>eudicotyledons</taxon>
        <taxon>Gunneridae</taxon>
        <taxon>Pentapetalae</taxon>
        <taxon>rosids</taxon>
        <taxon>fabids</taxon>
        <taxon>Fabales</taxon>
        <taxon>Fabaceae</taxon>
        <taxon>Papilionoideae</taxon>
        <taxon>50 kb inversion clade</taxon>
        <taxon>NPAAA clade</taxon>
        <taxon>indigoferoid/millettioid clade</taxon>
        <taxon>Phaseoleae</taxon>
        <taxon>Phaseolus</taxon>
    </lineage>
</organism>
<dbReference type="SUPFAM" id="SSF48239">
    <property type="entry name" value="Terpenoid cyclases/Protein prenyltransferases"/>
    <property type="match status" value="2"/>
</dbReference>
<comment type="caution">
    <text evidence="6">The sequence shown here is derived from an EMBL/GenBank/DDBJ whole genome shotgun (WGS) entry which is preliminary data.</text>
</comment>
<dbReference type="InterPro" id="IPR001906">
    <property type="entry name" value="Terpene_synth_N"/>
</dbReference>
<dbReference type="PANTHER" id="PTHR31739">
    <property type="entry name" value="ENT-COPALYL DIPHOSPHATE SYNTHASE, CHLOROPLASTIC"/>
    <property type="match status" value="1"/>
</dbReference>
<accession>A0AAN9NSN8</accession>
<evidence type="ECO:0000256" key="1">
    <source>
        <dbReference type="ARBA" id="ARBA00001946"/>
    </source>
</evidence>
<feature type="domain" description="Terpene synthase metal-binding" evidence="5">
    <location>
        <begin position="572"/>
        <end position="695"/>
    </location>
</feature>
<dbReference type="PANTHER" id="PTHR31739:SF4">
    <property type="entry name" value="ENT-COPALYL DIPHOSPHATE SYNTHASE, CHLOROPLASTIC"/>
    <property type="match status" value="1"/>
</dbReference>
<evidence type="ECO:0008006" key="8">
    <source>
        <dbReference type="Google" id="ProtNLM"/>
    </source>
</evidence>
<dbReference type="InterPro" id="IPR008949">
    <property type="entry name" value="Isoprenoid_synthase_dom_sf"/>
</dbReference>
<gene>
    <name evidence="6" type="ORF">VNO80_03810</name>
</gene>
<comment type="cofactor">
    <cofactor evidence="1">
        <name>Mg(2+)</name>
        <dbReference type="ChEBI" id="CHEBI:18420"/>
    </cofactor>
</comment>
<dbReference type="Gene3D" id="1.10.600.10">
    <property type="entry name" value="Farnesyl Diphosphate Synthase"/>
    <property type="match status" value="1"/>
</dbReference>
<evidence type="ECO:0000259" key="5">
    <source>
        <dbReference type="Pfam" id="PF03936"/>
    </source>
</evidence>
<dbReference type="GO" id="GO:0009686">
    <property type="term" value="P:gibberellin biosynthetic process"/>
    <property type="evidence" value="ECO:0007669"/>
    <property type="project" value="TreeGrafter"/>
</dbReference>
<feature type="domain" description="Terpene synthase N-terminal" evidence="4">
    <location>
        <begin position="290"/>
        <end position="496"/>
    </location>
</feature>
<dbReference type="InterPro" id="IPR050148">
    <property type="entry name" value="Terpene_synthase-like"/>
</dbReference>
<name>A0AAN9NSN8_PHACN</name>
<proteinExistence type="predicted"/>
<dbReference type="SFLD" id="SFLDG01014">
    <property type="entry name" value="Terpene_Cyclase_Like_1_N-term"/>
    <property type="match status" value="1"/>
</dbReference>
<dbReference type="Gene3D" id="1.50.10.130">
    <property type="entry name" value="Terpene synthase, N-terminal domain"/>
    <property type="match status" value="1"/>
</dbReference>
<protein>
    <recommendedName>
        <fullName evidence="8">Ent-copalyl diphosphate synthase</fullName>
    </recommendedName>
</protein>
<evidence type="ECO:0000256" key="2">
    <source>
        <dbReference type="ARBA" id="ARBA00022723"/>
    </source>
</evidence>
<dbReference type="GO" id="GO:0009507">
    <property type="term" value="C:chloroplast"/>
    <property type="evidence" value="ECO:0007669"/>
    <property type="project" value="TreeGrafter"/>
</dbReference>
<reference evidence="6 7" key="1">
    <citation type="submission" date="2024-01" db="EMBL/GenBank/DDBJ databases">
        <title>The genomes of 5 underutilized Papilionoideae crops provide insights into root nodulation and disease resistanc.</title>
        <authorList>
            <person name="Jiang F."/>
        </authorList>
    </citation>
    <scope>NUCLEOTIDE SEQUENCE [LARGE SCALE GENOMIC DNA]</scope>
    <source>
        <strain evidence="6">JINMINGXINNONG_FW02</strain>
        <tissue evidence="6">Leaves</tissue>
    </source>
</reference>
<dbReference type="InterPro" id="IPR008930">
    <property type="entry name" value="Terpenoid_cyclase/PrenylTrfase"/>
</dbReference>
<dbReference type="Pfam" id="PF01397">
    <property type="entry name" value="Terpene_synth"/>
    <property type="match status" value="1"/>
</dbReference>
<keyword evidence="3" id="KW-0460">Magnesium</keyword>
<dbReference type="AlphaFoldDB" id="A0AAN9NSN8"/>
<dbReference type="GO" id="GO:0000287">
    <property type="term" value="F:magnesium ion binding"/>
    <property type="evidence" value="ECO:0007669"/>
    <property type="project" value="InterPro"/>
</dbReference>
<keyword evidence="2" id="KW-0479">Metal-binding</keyword>
<dbReference type="InterPro" id="IPR044814">
    <property type="entry name" value="Terpene_cyclase_plant_C1"/>
</dbReference>
<evidence type="ECO:0000259" key="4">
    <source>
        <dbReference type="Pfam" id="PF01397"/>
    </source>
</evidence>
<evidence type="ECO:0000313" key="7">
    <source>
        <dbReference type="Proteomes" id="UP001374584"/>
    </source>
</evidence>
<dbReference type="FunFam" id="1.10.600.10:FF:000035">
    <property type="entry name" value="Ent-copalyl diphosphate synthase, chloroplastic"/>
    <property type="match status" value="1"/>
</dbReference>
<dbReference type="InterPro" id="IPR036965">
    <property type="entry name" value="Terpene_synth_N_sf"/>
</dbReference>
<dbReference type="SUPFAM" id="SSF48576">
    <property type="entry name" value="Terpenoid synthases"/>
    <property type="match status" value="1"/>
</dbReference>
<dbReference type="Pfam" id="PF03936">
    <property type="entry name" value="Terpene_synth_C"/>
    <property type="match status" value="1"/>
</dbReference>
<dbReference type="SFLD" id="SFLDG01605">
    <property type="entry name" value="Terpene_Cyclase_Like_1_N-term"/>
    <property type="match status" value="1"/>
</dbReference>
<keyword evidence="7" id="KW-1185">Reference proteome</keyword>
<evidence type="ECO:0000256" key="3">
    <source>
        <dbReference type="ARBA" id="ARBA00022842"/>
    </source>
</evidence>
<dbReference type="InterPro" id="IPR005630">
    <property type="entry name" value="Terpene_synthase_metal-bd"/>
</dbReference>
<dbReference type="EMBL" id="JAYMYR010000002">
    <property type="protein sequence ID" value="KAK7378371.1"/>
    <property type="molecule type" value="Genomic_DNA"/>
</dbReference>
<evidence type="ECO:0000313" key="6">
    <source>
        <dbReference type="EMBL" id="KAK7378371.1"/>
    </source>
</evidence>
<dbReference type="CDD" id="cd00684">
    <property type="entry name" value="Terpene_cyclase_plant_C1"/>
    <property type="match status" value="1"/>
</dbReference>
<dbReference type="GO" id="GO:0010333">
    <property type="term" value="F:terpene synthase activity"/>
    <property type="evidence" value="ECO:0007669"/>
    <property type="project" value="InterPro"/>
</dbReference>
<dbReference type="Gene3D" id="1.50.10.160">
    <property type="match status" value="1"/>
</dbReference>
<dbReference type="Proteomes" id="UP001374584">
    <property type="component" value="Unassembled WGS sequence"/>
</dbReference>
<dbReference type="FunFam" id="1.50.10.160:FF:000001">
    <property type="entry name" value="Ent-copalyl diphosphate synthase"/>
    <property type="match status" value="1"/>
</dbReference>
<sequence>MASPFSIHCHLPSFSSSDHFHLPSSSYPSSSSSSSPSIFLHFSKSSLGSVSSNTKDRQEIRCRAISKPRTQEYSDIFHGSLAMLKMREINVEEDIEEEQDTGKVLVAKEIKKRVDSVKAILGSLEDGEITVSAYDTAWVALIEDIHGSGTPQFPASLEWIAKNQLQDGSWGDNELFSAHDRIINTLACVIALKSWNIHPEKCEKGMAFFNENLSKLQNENVEHMPIGFEVAFPSLLDMARGLDIEVPDNSPILNKIFAMRNVKLTRIPREMMHKVPTSLLHSLEGMSDLDWKSLLKLQSQDGSFLFSPSSTAFALMQTKDQNCHNYLNQVVKKFNGGVPNVYPVDLFEHIWVVDRLERLGISRYFQQEIKDCLSYVHRYWTEKGICWARNSEVQDIDDTAMGFRLLRLHGHHVSADVFKHFERNGEFFCFSGQSTQAVTGMFNLLRASQVMFPGEKILEDGKKFSAKFLSAKREANELVDKWIIMKNLAEEVAYALDVPWYASLPRVETRFYIDQYGGEGDVWIGKTLYRMPYVNNNNYLELAKLDYNNCQALHLIEWGKMQKWYSESRLVEFGMNRRTLLLAYFLATASIFEPEKSHVRLAWAKTMVLLETITSYVRDAEKKKAFMKKFSDCISRPDYSIGWRLNRNRTGHGLVETLVATIDQISWDIIVSHGHEIGYDMHRSWEKWLSSWHNEGDKCEGQGELLAQIINLCGGHWISEDQMFDPQYETLFQLTNTLCHTLHCHQKDKEFESTISPEVESKMQELVQLVFQKSPSGIDFNIKNTFLTVAKSYYYAAFCDSRTTNFHIAKVLFDKRGNNDLGKALEVLDGVEVESDNVGDLGGACRAAA</sequence>
<dbReference type="FunFam" id="1.50.10.130:FF:000002">
    <property type="entry name" value="Ent-copalyl diphosphate synthase, chloroplastic"/>
    <property type="match status" value="1"/>
</dbReference>